<comment type="caution">
    <text evidence="16">The sequence shown here is derived from an EMBL/GenBank/DDBJ whole genome shotgun (WGS) entry which is preliminary data.</text>
</comment>
<dbReference type="Proteomes" id="UP000650524">
    <property type="component" value="Unassembled WGS sequence"/>
</dbReference>
<organism evidence="16 17">
    <name type="scientific">Candidatus Desulfacyla euxinica</name>
    <dbReference type="NCBI Taxonomy" id="2841693"/>
    <lineage>
        <taxon>Bacteria</taxon>
        <taxon>Deltaproteobacteria</taxon>
        <taxon>Candidatus Desulfacyla</taxon>
    </lineage>
</organism>
<keyword evidence="7 12" id="KW-0132">Cell division</keyword>
<feature type="transmembrane region" description="Helical" evidence="13">
    <location>
        <begin position="167"/>
        <end position="188"/>
    </location>
</feature>
<sequence length="293" mass="32657">MRFYFVRQAYMNIRKNLSVHILSLGTIVASLLILGAFLLLFGNLNNWLQRWGTALSMSIYLKDGISEYRRDKVYSFIRGLPEAEIKRFISKEEALKDLRAALGEDAGFLNRLVRNPLPASYEIVFESKGTHGVEPERIKGELEKLDGVEEVQYSNEWLNKLEGFLNVVRLIGFIIGGLLCLCVVFIVTNTIKLTIYSRKDEIEILKLVGATDWFVKTPFLIEGTIQGISGGVLAVLMLFSGYLILPTKGVSLLGLTPLDFVFLPAGYLVLILILGAVLGVIGSFIAIGRFFAV</sequence>
<accession>A0A8J6N1G3</accession>
<comment type="subcellular location">
    <subcellularLocation>
        <location evidence="1">Cell inner membrane</location>
        <topology evidence="1">Multi-pass membrane protein</topology>
    </subcellularLocation>
</comment>
<evidence type="ECO:0000256" key="6">
    <source>
        <dbReference type="ARBA" id="ARBA00022519"/>
    </source>
</evidence>
<keyword evidence="6" id="KW-0997">Cell inner membrane</keyword>
<evidence type="ECO:0000256" key="9">
    <source>
        <dbReference type="ARBA" id="ARBA00022989"/>
    </source>
</evidence>
<keyword evidence="10 12" id="KW-0472">Membrane</keyword>
<dbReference type="PIRSF" id="PIRSF003097">
    <property type="entry name" value="FtsX"/>
    <property type="match status" value="1"/>
</dbReference>
<evidence type="ECO:0000256" key="11">
    <source>
        <dbReference type="ARBA" id="ARBA00023306"/>
    </source>
</evidence>
<evidence type="ECO:0000256" key="4">
    <source>
        <dbReference type="ARBA" id="ARBA00021907"/>
    </source>
</evidence>
<gene>
    <name evidence="16" type="ORF">H8E19_17145</name>
</gene>
<dbReference type="NCBIfam" id="TIGR00439">
    <property type="entry name" value="FtsX_Gneg"/>
    <property type="match status" value="1"/>
</dbReference>
<feature type="transmembrane region" description="Helical" evidence="13">
    <location>
        <begin position="265"/>
        <end position="292"/>
    </location>
</feature>
<evidence type="ECO:0000256" key="12">
    <source>
        <dbReference type="PIRNR" id="PIRNR003097"/>
    </source>
</evidence>
<dbReference type="GO" id="GO:0005886">
    <property type="term" value="C:plasma membrane"/>
    <property type="evidence" value="ECO:0007669"/>
    <property type="project" value="UniProtKB-SubCell"/>
</dbReference>
<dbReference type="EMBL" id="JACNJD010000349">
    <property type="protein sequence ID" value="MBC8179132.1"/>
    <property type="molecule type" value="Genomic_DNA"/>
</dbReference>
<feature type="domain" description="FtsX extracellular" evidence="15">
    <location>
        <begin position="56"/>
        <end position="151"/>
    </location>
</feature>
<dbReference type="AlphaFoldDB" id="A0A8J6N1G3"/>
<name>A0A8J6N1G3_9DELT</name>
<keyword evidence="9 13" id="KW-1133">Transmembrane helix</keyword>
<dbReference type="InterPro" id="IPR003838">
    <property type="entry name" value="ABC3_permease_C"/>
</dbReference>
<dbReference type="GO" id="GO:0051301">
    <property type="term" value="P:cell division"/>
    <property type="evidence" value="ECO:0007669"/>
    <property type="project" value="UniProtKB-KW"/>
</dbReference>
<evidence type="ECO:0000256" key="1">
    <source>
        <dbReference type="ARBA" id="ARBA00004429"/>
    </source>
</evidence>
<evidence type="ECO:0000256" key="10">
    <source>
        <dbReference type="ARBA" id="ARBA00023136"/>
    </source>
</evidence>
<dbReference type="InterPro" id="IPR040690">
    <property type="entry name" value="FtsX_ECD"/>
</dbReference>
<reference evidence="16 17" key="1">
    <citation type="submission" date="2020-08" db="EMBL/GenBank/DDBJ databases">
        <title>Bridging the membrane lipid divide: bacteria of the FCB group superphylum have the potential to synthesize archaeal ether lipids.</title>
        <authorList>
            <person name="Villanueva L."/>
            <person name="Von Meijenfeldt F.A.B."/>
            <person name="Westbye A.B."/>
            <person name="Yadav S."/>
            <person name="Hopmans E.C."/>
            <person name="Dutilh B.E."/>
            <person name="Sinninghe Damste J.S."/>
        </authorList>
    </citation>
    <scope>NUCLEOTIDE SEQUENCE [LARGE SCALE GENOMIC DNA]</scope>
    <source>
        <strain evidence="16">NIOZ-UU27</strain>
    </source>
</reference>
<feature type="transmembrane region" description="Helical" evidence="13">
    <location>
        <begin position="21"/>
        <end position="41"/>
    </location>
</feature>
<dbReference type="PANTHER" id="PTHR47755">
    <property type="entry name" value="CELL DIVISION PROTEIN FTSX"/>
    <property type="match status" value="1"/>
</dbReference>
<dbReference type="InterPro" id="IPR047590">
    <property type="entry name" value="FtsX_proteobact-type"/>
</dbReference>
<comment type="similarity">
    <text evidence="2 12">Belongs to the ABC-4 integral membrane protein family. FtsX subfamily.</text>
</comment>
<dbReference type="PANTHER" id="PTHR47755:SF1">
    <property type="entry name" value="CELL DIVISION PROTEIN FTSX"/>
    <property type="match status" value="1"/>
</dbReference>
<evidence type="ECO:0000256" key="7">
    <source>
        <dbReference type="ARBA" id="ARBA00022618"/>
    </source>
</evidence>
<dbReference type="Pfam" id="PF18075">
    <property type="entry name" value="FtsX_ECD"/>
    <property type="match status" value="1"/>
</dbReference>
<evidence type="ECO:0000313" key="17">
    <source>
        <dbReference type="Proteomes" id="UP000650524"/>
    </source>
</evidence>
<evidence type="ECO:0000259" key="14">
    <source>
        <dbReference type="Pfam" id="PF02687"/>
    </source>
</evidence>
<feature type="domain" description="ABC3 transporter permease C-terminal" evidence="14">
    <location>
        <begin position="174"/>
        <end position="290"/>
    </location>
</feature>
<keyword evidence="8 13" id="KW-0812">Transmembrane</keyword>
<feature type="transmembrane region" description="Helical" evidence="13">
    <location>
        <begin position="225"/>
        <end position="245"/>
    </location>
</feature>
<dbReference type="Pfam" id="PF02687">
    <property type="entry name" value="FtsX"/>
    <property type="match status" value="1"/>
</dbReference>
<evidence type="ECO:0000313" key="16">
    <source>
        <dbReference type="EMBL" id="MBC8179132.1"/>
    </source>
</evidence>
<evidence type="ECO:0000256" key="13">
    <source>
        <dbReference type="SAM" id="Phobius"/>
    </source>
</evidence>
<evidence type="ECO:0000256" key="8">
    <source>
        <dbReference type="ARBA" id="ARBA00022692"/>
    </source>
</evidence>
<comment type="subunit">
    <text evidence="3">Forms a membrane-associated complex with FtsE.</text>
</comment>
<evidence type="ECO:0000259" key="15">
    <source>
        <dbReference type="Pfam" id="PF18075"/>
    </source>
</evidence>
<evidence type="ECO:0000256" key="3">
    <source>
        <dbReference type="ARBA" id="ARBA00011160"/>
    </source>
</evidence>
<keyword evidence="5 12" id="KW-1003">Cell membrane</keyword>
<keyword evidence="11 12" id="KW-0131">Cell cycle</keyword>
<evidence type="ECO:0000256" key="2">
    <source>
        <dbReference type="ARBA" id="ARBA00007379"/>
    </source>
</evidence>
<dbReference type="GO" id="GO:0032153">
    <property type="term" value="C:cell division site"/>
    <property type="evidence" value="ECO:0007669"/>
    <property type="project" value="TreeGrafter"/>
</dbReference>
<dbReference type="Gene3D" id="3.30.70.3040">
    <property type="match status" value="1"/>
</dbReference>
<proteinExistence type="inferred from homology"/>
<protein>
    <recommendedName>
        <fullName evidence="4 12">Cell division protein FtsX</fullName>
    </recommendedName>
</protein>
<dbReference type="InterPro" id="IPR004513">
    <property type="entry name" value="FtsX"/>
</dbReference>
<evidence type="ECO:0000256" key="5">
    <source>
        <dbReference type="ARBA" id="ARBA00022475"/>
    </source>
</evidence>